<gene>
    <name evidence="1" type="ORF">B1806_00825</name>
</gene>
<name>A0A4S3KUH6_9GAMM</name>
<dbReference type="InterPro" id="IPR010239">
    <property type="entry name" value="CHP02001"/>
</dbReference>
<keyword evidence="2" id="KW-1185">Reference proteome</keyword>
<dbReference type="NCBIfam" id="TIGR02001">
    <property type="entry name" value="gcw_chp"/>
    <property type="match status" value="1"/>
</dbReference>
<comment type="caution">
    <text evidence="1">The sequence shown here is derived from an EMBL/GenBank/DDBJ whole genome shotgun (WGS) entry which is preliminary data.</text>
</comment>
<proteinExistence type="predicted"/>
<dbReference type="Proteomes" id="UP000307749">
    <property type="component" value="Unassembled WGS sequence"/>
</dbReference>
<evidence type="ECO:0000313" key="1">
    <source>
        <dbReference type="EMBL" id="THD12128.1"/>
    </source>
</evidence>
<dbReference type="AlphaFoldDB" id="A0A4S3KUH6"/>
<dbReference type="RefSeq" id="WP_081129635.1">
    <property type="nucleotide sequence ID" value="NZ_LDOS01000002.1"/>
</dbReference>
<evidence type="ECO:0000313" key="2">
    <source>
        <dbReference type="Proteomes" id="UP000307749"/>
    </source>
</evidence>
<dbReference type="OrthoDB" id="9793561at2"/>
<dbReference type="EMBL" id="MWQO01000003">
    <property type="protein sequence ID" value="THD12128.1"/>
    <property type="molecule type" value="Genomic_DNA"/>
</dbReference>
<dbReference type="STRING" id="993689.GCA_002077135_03246"/>
<dbReference type="Pfam" id="PF09694">
    <property type="entry name" value="Gcw_chp"/>
    <property type="match status" value="1"/>
</dbReference>
<accession>A0A4S3KUH6</accession>
<evidence type="ECO:0008006" key="3">
    <source>
        <dbReference type="Google" id="ProtNLM"/>
    </source>
</evidence>
<organism evidence="1 2">
    <name type="scientific">Metallibacterium scheffleri</name>
    <dbReference type="NCBI Taxonomy" id="993689"/>
    <lineage>
        <taxon>Bacteria</taxon>
        <taxon>Pseudomonadati</taxon>
        <taxon>Pseudomonadota</taxon>
        <taxon>Gammaproteobacteria</taxon>
        <taxon>Lysobacterales</taxon>
        <taxon>Rhodanobacteraceae</taxon>
        <taxon>Metallibacterium</taxon>
    </lineage>
</organism>
<reference evidence="1 2" key="1">
    <citation type="submission" date="2017-02" db="EMBL/GenBank/DDBJ databases">
        <title>Whole genome sequencing of Metallibacterium scheffleri DSM 24874 (T).</title>
        <authorList>
            <person name="Kumar S."/>
            <person name="Patil P."/>
            <person name="Patil P.B."/>
        </authorList>
    </citation>
    <scope>NUCLEOTIDE SEQUENCE [LARGE SCALE GENOMIC DNA]</scope>
    <source>
        <strain evidence="1 2">DSM 24874</strain>
    </source>
</reference>
<protein>
    <recommendedName>
        <fullName evidence="3">Choline dehydrogenase</fullName>
    </recommendedName>
</protein>
<sequence>MALTRPDFPVAHCVSCRHRHALRPLLLVLAGCVGLLATHPVRADAALNGNVAMVSDYVFRGLTQTWGQPALQGGAGIHADGFDAGFWGSSVNARSYPGGGDELDLYASYGRDFGDGFNWRAGLYGYLYPGANLDHAGLPAQSLDTAEVNAALGWRWFTLQYNRALTDYFGAGRAAGFQGASRGTSYLQLDARFALGPAWTLALHVGHTHYTTTLAAPLSDGARNPSYSDYGITVLRQLDAHWSLGASLIHATNAAYYRATASYLDASNMLDVGGTRGIVTLQGSF</sequence>